<proteinExistence type="predicted"/>
<protein>
    <submittedName>
        <fullName evidence="2">Uncharacterized protein</fullName>
    </submittedName>
</protein>
<feature type="region of interest" description="Disordered" evidence="1">
    <location>
        <begin position="168"/>
        <end position="203"/>
    </location>
</feature>
<dbReference type="AlphaFoldDB" id="X0VXH8"/>
<feature type="compositionally biased region" description="Basic residues" evidence="1">
    <location>
        <begin position="180"/>
        <end position="189"/>
    </location>
</feature>
<feature type="non-terminal residue" evidence="2">
    <location>
        <position position="1"/>
    </location>
</feature>
<evidence type="ECO:0000256" key="1">
    <source>
        <dbReference type="SAM" id="MobiDB-lite"/>
    </source>
</evidence>
<sequence length="203" mass="23411">PHCAFALDSYGEFCALQARVHEVWVHFTSSTLKDDLGYKISDSFETFPFPENWETHPALEAAGRAYYEFRAALMVRSDEGLTKTYNRFHDPDERDPEILKLRELHAAMDRAVLDAYAWSDISTDCEFLLDYEIDEEEWGTKKKPWRYRWPDEVRDEVLARLLELNAERAKEEARSGAAAAKRRGRKASARRTTNAPEAGGLFS</sequence>
<evidence type="ECO:0000313" key="2">
    <source>
        <dbReference type="EMBL" id="GAG05206.1"/>
    </source>
</evidence>
<gene>
    <name evidence="2" type="ORF">S01H1_44159</name>
</gene>
<reference evidence="2" key="1">
    <citation type="journal article" date="2014" name="Front. Microbiol.">
        <title>High frequency of phylogenetically diverse reductive dehalogenase-homologous genes in deep subseafloor sedimentary metagenomes.</title>
        <authorList>
            <person name="Kawai M."/>
            <person name="Futagami T."/>
            <person name="Toyoda A."/>
            <person name="Takaki Y."/>
            <person name="Nishi S."/>
            <person name="Hori S."/>
            <person name="Arai W."/>
            <person name="Tsubouchi T."/>
            <person name="Morono Y."/>
            <person name="Uchiyama I."/>
            <person name="Ito T."/>
            <person name="Fujiyama A."/>
            <person name="Inagaki F."/>
            <person name="Takami H."/>
        </authorList>
    </citation>
    <scope>NUCLEOTIDE SEQUENCE</scope>
    <source>
        <strain evidence="2">Expedition CK06-06</strain>
    </source>
</reference>
<dbReference type="EMBL" id="BARS01028160">
    <property type="protein sequence ID" value="GAG05206.1"/>
    <property type="molecule type" value="Genomic_DNA"/>
</dbReference>
<organism evidence="2">
    <name type="scientific">marine sediment metagenome</name>
    <dbReference type="NCBI Taxonomy" id="412755"/>
    <lineage>
        <taxon>unclassified sequences</taxon>
        <taxon>metagenomes</taxon>
        <taxon>ecological metagenomes</taxon>
    </lineage>
</organism>
<accession>X0VXH8</accession>
<comment type="caution">
    <text evidence="2">The sequence shown here is derived from an EMBL/GenBank/DDBJ whole genome shotgun (WGS) entry which is preliminary data.</text>
</comment>
<name>X0VXH8_9ZZZZ</name>